<dbReference type="Proteomes" id="UP000231569">
    <property type="component" value="Unassembled WGS sequence"/>
</dbReference>
<reference evidence="2" key="1">
    <citation type="submission" date="2017-09" db="EMBL/GenBank/DDBJ databases">
        <title>Depth-based differentiation of microbial function through sediment-hosted aquifers and enrichment of novel symbionts in the deep terrestrial subsurface.</title>
        <authorList>
            <person name="Probst A.J."/>
            <person name="Ladd B."/>
            <person name="Jarett J.K."/>
            <person name="Geller-Mcgrath D.E."/>
            <person name="Sieber C.M.K."/>
            <person name="Emerson J.B."/>
            <person name="Anantharaman K."/>
            <person name="Thomas B.C."/>
            <person name="Malmstrom R."/>
            <person name="Stieglmeier M."/>
            <person name="Klingl A."/>
            <person name="Woyke T."/>
            <person name="Ryan C.M."/>
            <person name="Banfield J.F."/>
        </authorList>
    </citation>
    <scope>NUCLEOTIDE SEQUENCE [LARGE SCALE GENOMIC DNA]</scope>
</reference>
<sequence length="118" mass="13466">MGNDIVTLVLRVLSSIGYEGDKQLFAKKFIWVCEKQALDLVVKKLPKHHQSAIYGALNEKILSEQSRAYLTTVLQSESYRNTLLLVFQQNLEDYMQTVAPSLSEEQATKTAQILKEYL</sequence>
<dbReference type="AlphaFoldDB" id="A0A2M8KVQ8"/>
<name>A0A2M8KVQ8_9BACT</name>
<evidence type="ECO:0000313" key="1">
    <source>
        <dbReference type="EMBL" id="PJE64014.1"/>
    </source>
</evidence>
<dbReference type="EMBL" id="PFEE01000002">
    <property type="protein sequence ID" value="PJE64014.1"/>
    <property type="molecule type" value="Genomic_DNA"/>
</dbReference>
<accession>A0A2M8KVQ8</accession>
<organism evidence="1 2">
    <name type="scientific">Candidatus Roizmanbacteria bacterium CG10_big_fil_rev_8_21_14_0_10_45_7</name>
    <dbReference type="NCBI Taxonomy" id="1974854"/>
    <lineage>
        <taxon>Bacteria</taxon>
        <taxon>Candidatus Roizmaniibacteriota</taxon>
    </lineage>
</organism>
<proteinExistence type="predicted"/>
<evidence type="ECO:0000313" key="2">
    <source>
        <dbReference type="Proteomes" id="UP000231569"/>
    </source>
</evidence>
<comment type="caution">
    <text evidence="1">The sequence shown here is derived from an EMBL/GenBank/DDBJ whole genome shotgun (WGS) entry which is preliminary data.</text>
</comment>
<gene>
    <name evidence="1" type="ORF">COU89_00060</name>
</gene>
<protein>
    <submittedName>
        <fullName evidence="1">Uncharacterized protein</fullName>
    </submittedName>
</protein>